<geneLocation type="plasmid" evidence="1 2">
    <name>unnamed1</name>
</geneLocation>
<reference evidence="1 2" key="1">
    <citation type="submission" date="2020-06" db="EMBL/GenBank/DDBJ databases">
        <title>Genome mining for natural products.</title>
        <authorList>
            <person name="Zhang B."/>
            <person name="Shi J."/>
            <person name="Ge H."/>
        </authorList>
    </citation>
    <scope>NUCLEOTIDE SEQUENCE [LARGE SCALE GENOMIC DNA]</scope>
    <source>
        <strain evidence="1 2">NA06532</strain>
        <plasmid evidence="1 2">unnamed1</plasmid>
    </source>
</reference>
<dbReference type="Proteomes" id="UP000509345">
    <property type="component" value="Plasmid unnamed1"/>
</dbReference>
<keyword evidence="1" id="KW-0614">Plasmid</keyword>
<evidence type="ECO:0000313" key="1">
    <source>
        <dbReference type="EMBL" id="QKW47765.1"/>
    </source>
</evidence>
<protein>
    <submittedName>
        <fullName evidence="1">Uncharacterized protein</fullName>
    </submittedName>
</protein>
<dbReference type="GeneID" id="87636465"/>
<name>A0A7H8MZX2_STRMI</name>
<organism evidence="1 2">
    <name type="scientific">Streptomyces microflavus</name>
    <name type="common">Streptomyces lipmanii</name>
    <dbReference type="NCBI Taxonomy" id="1919"/>
    <lineage>
        <taxon>Bacteria</taxon>
        <taxon>Bacillati</taxon>
        <taxon>Actinomycetota</taxon>
        <taxon>Actinomycetes</taxon>
        <taxon>Kitasatosporales</taxon>
        <taxon>Streptomycetaceae</taxon>
        <taxon>Streptomyces</taxon>
    </lineage>
</organism>
<dbReference type="RefSeq" id="WP_159039149.1">
    <property type="nucleotide sequence ID" value="NZ_CP054927.1"/>
</dbReference>
<gene>
    <name evidence="1" type="ORF">HUT09_34900</name>
</gene>
<evidence type="ECO:0000313" key="2">
    <source>
        <dbReference type="Proteomes" id="UP000509345"/>
    </source>
</evidence>
<dbReference type="AlphaFoldDB" id="A0A7H8MZX2"/>
<dbReference type="EMBL" id="CP054927">
    <property type="protein sequence ID" value="QKW47765.1"/>
    <property type="molecule type" value="Genomic_DNA"/>
</dbReference>
<proteinExistence type="predicted"/>
<accession>A0A7H8MZX2</accession>
<sequence>MITGGIMALPGQLFNVPSLKDDIRSGPDVSVAVVKVQLEDEGMSRVTRRDHRPSTSLRQFLSRQGAASSAEFDQRLKSVGAVNLERLTLRVVFTGHRNQTVNIVNIEPEIVERGAPWSGTLFSVPSQAGSPTMKMMFDLDRPRPVARKARFDEEEGRITPGGPFFGEQTITLKDTGQQVVVVRAVTARHYVAFRLKATYMLGDRTRSITIDDHGKPFQVTAISGGSDRLKDAKYHRVFALESNFSLCQTVPVTTSACEYQGS</sequence>